<dbReference type="HOGENOM" id="CLU_028880_2_2_9"/>
<reference evidence="9 10" key="2">
    <citation type="submission" date="2009-02" db="EMBL/GenBank/DDBJ databases">
        <title>Draft genome sequence of Blautia hydrogenotrophica DSM 10507 (Ruminococcus hydrogenotrophicus DSM 10507).</title>
        <authorList>
            <person name="Sudarsanam P."/>
            <person name="Ley R."/>
            <person name="Guruge J."/>
            <person name="Turnbaugh P.J."/>
            <person name="Mahowald M."/>
            <person name="Liep D."/>
            <person name="Gordon J."/>
        </authorList>
    </citation>
    <scope>NUCLEOTIDE SEQUENCE [LARGE SCALE GENOMIC DNA]</scope>
    <source>
        <strain evidence="10">DSM 10507 / JCM 14656 / S5a33</strain>
    </source>
</reference>
<evidence type="ECO:0000256" key="7">
    <source>
        <dbReference type="ARBA" id="ARBA00023136"/>
    </source>
</evidence>
<dbReference type="Proteomes" id="UP000003100">
    <property type="component" value="Unassembled WGS sequence"/>
</dbReference>
<evidence type="ECO:0000256" key="5">
    <source>
        <dbReference type="ARBA" id="ARBA00022692"/>
    </source>
</evidence>
<feature type="transmembrane region" description="Helical" evidence="8">
    <location>
        <begin position="164"/>
        <end position="185"/>
    </location>
</feature>
<dbReference type="GO" id="GO:0022857">
    <property type="term" value="F:transmembrane transporter activity"/>
    <property type="evidence" value="ECO:0007669"/>
    <property type="project" value="InterPro"/>
</dbReference>
<feature type="transmembrane region" description="Helical" evidence="8">
    <location>
        <begin position="94"/>
        <end position="117"/>
    </location>
</feature>
<gene>
    <name evidence="9" type="ORF">RUMHYD_00163</name>
</gene>
<feature type="transmembrane region" description="Helical" evidence="8">
    <location>
        <begin position="60"/>
        <end position="87"/>
    </location>
</feature>
<protein>
    <recommendedName>
        <fullName evidence="11">Ribose transport system permease protein rbsC</fullName>
    </recommendedName>
</protein>
<keyword evidence="4" id="KW-0997">Cell inner membrane</keyword>
<keyword evidence="7 8" id="KW-0472">Membrane</keyword>
<evidence type="ECO:0000256" key="3">
    <source>
        <dbReference type="ARBA" id="ARBA00022475"/>
    </source>
</evidence>
<name>C0CH50_BLAHS</name>
<dbReference type="AlphaFoldDB" id="C0CH50"/>
<evidence type="ECO:0000256" key="6">
    <source>
        <dbReference type="ARBA" id="ARBA00022989"/>
    </source>
</evidence>
<keyword evidence="6 8" id="KW-1133">Transmembrane helix</keyword>
<comment type="caution">
    <text evidence="9">The sequence shown here is derived from an EMBL/GenBank/DDBJ whole genome shotgun (WGS) entry which is preliminary data.</text>
</comment>
<evidence type="ECO:0000256" key="1">
    <source>
        <dbReference type="ARBA" id="ARBA00004651"/>
    </source>
</evidence>
<feature type="transmembrane region" description="Helical" evidence="8">
    <location>
        <begin position="270"/>
        <end position="289"/>
    </location>
</feature>
<evidence type="ECO:0000313" key="10">
    <source>
        <dbReference type="Proteomes" id="UP000003100"/>
    </source>
</evidence>
<keyword evidence="10" id="KW-1185">Reference proteome</keyword>
<dbReference type="InterPro" id="IPR001851">
    <property type="entry name" value="ABC_transp_permease"/>
</dbReference>
<keyword evidence="2" id="KW-0813">Transport</keyword>
<comment type="subcellular location">
    <subcellularLocation>
        <location evidence="1">Cell membrane</location>
        <topology evidence="1">Multi-pass membrane protein</topology>
    </subcellularLocation>
</comment>
<evidence type="ECO:0000313" key="9">
    <source>
        <dbReference type="EMBL" id="EEG50869.1"/>
    </source>
</evidence>
<organism evidence="9 10">
    <name type="scientific">Blautia hydrogenotrophica (strain DSM 10507 / JCM 14656 / S5a33)</name>
    <name type="common">Ruminococcus hydrogenotrophicus</name>
    <dbReference type="NCBI Taxonomy" id="476272"/>
    <lineage>
        <taxon>Bacteria</taxon>
        <taxon>Bacillati</taxon>
        <taxon>Bacillota</taxon>
        <taxon>Clostridia</taxon>
        <taxon>Lachnospirales</taxon>
        <taxon>Lachnospiraceae</taxon>
        <taxon>Blautia</taxon>
    </lineage>
</organism>
<dbReference type="PATRIC" id="fig|476272.21.peg.3168"/>
<feature type="transmembrane region" description="Helical" evidence="8">
    <location>
        <begin position="216"/>
        <end position="233"/>
    </location>
</feature>
<evidence type="ECO:0000256" key="2">
    <source>
        <dbReference type="ARBA" id="ARBA00022448"/>
    </source>
</evidence>
<dbReference type="EMBL" id="ACBZ01000004">
    <property type="protein sequence ID" value="EEG50869.1"/>
    <property type="molecule type" value="Genomic_DNA"/>
</dbReference>
<evidence type="ECO:0008006" key="11">
    <source>
        <dbReference type="Google" id="ProtNLM"/>
    </source>
</evidence>
<feature type="transmembrane region" description="Helical" evidence="8">
    <location>
        <begin position="123"/>
        <end position="143"/>
    </location>
</feature>
<dbReference type="GO" id="GO:0005886">
    <property type="term" value="C:plasma membrane"/>
    <property type="evidence" value="ECO:0007669"/>
    <property type="project" value="UniProtKB-SubCell"/>
</dbReference>
<feature type="transmembrane region" description="Helical" evidence="8">
    <location>
        <begin position="20"/>
        <end position="40"/>
    </location>
</feature>
<dbReference type="PANTHER" id="PTHR32196">
    <property type="entry name" value="ABC TRANSPORTER PERMEASE PROTEIN YPHD-RELATED-RELATED"/>
    <property type="match status" value="1"/>
</dbReference>
<accession>C0CH50</accession>
<dbReference type="eggNOG" id="COG1172">
    <property type="taxonomic scope" value="Bacteria"/>
</dbReference>
<dbReference type="PANTHER" id="PTHR32196:SF21">
    <property type="entry name" value="ABC TRANSPORTER PERMEASE PROTEIN YPHD-RELATED"/>
    <property type="match status" value="1"/>
</dbReference>
<sequence>MSEHASIRKRFKISKNRREITMFFVMLGMFAVGFVISPAFRSVNNVLNILNQNAIYGIMALGMGCVILTGAIDLSAGSIVALVGVIATPLFRDYGFVAGLFGGLATGAGLGLINGLIITKGKIGYFVTTLGMMSIARGAVYIITGGVPIQGVPSEYNVIGMGKIGVVPVAALIWLIALIVMYSVLKYTRLGQYLYAIGGSENASWLSGIDTDKMKIIAFTLEGFLCAIAGLILNTRVLMATADAADGYEMTVIASCIIGGMAIDGGKGNIVGSAVGAIIMGLILNILQLMGVSSYWQKAVTGLIIIVAVGIDRFSNTRKE</sequence>
<keyword evidence="3" id="KW-1003">Cell membrane</keyword>
<evidence type="ECO:0000256" key="8">
    <source>
        <dbReference type="SAM" id="Phobius"/>
    </source>
</evidence>
<dbReference type="RefSeq" id="WP_005944886.1">
    <property type="nucleotide sequence ID" value="NZ_CP136423.1"/>
</dbReference>
<keyword evidence="5 8" id="KW-0812">Transmembrane</keyword>
<dbReference type="CDD" id="cd06579">
    <property type="entry name" value="TM_PBP1_transp_AraH_like"/>
    <property type="match status" value="1"/>
</dbReference>
<dbReference type="GeneID" id="86821447"/>
<proteinExistence type="predicted"/>
<dbReference type="Pfam" id="PF02653">
    <property type="entry name" value="BPD_transp_2"/>
    <property type="match status" value="1"/>
</dbReference>
<reference evidence="9 10" key="1">
    <citation type="submission" date="2009-01" db="EMBL/GenBank/DDBJ databases">
        <authorList>
            <person name="Fulton L."/>
            <person name="Clifton S."/>
            <person name="Fulton B."/>
            <person name="Xu J."/>
            <person name="Minx P."/>
            <person name="Pepin K.H."/>
            <person name="Johnson M."/>
            <person name="Bhonagiri V."/>
            <person name="Nash W.E."/>
            <person name="Mardis E.R."/>
            <person name="Wilson R.K."/>
        </authorList>
    </citation>
    <scope>NUCLEOTIDE SEQUENCE [LARGE SCALE GENOMIC DNA]</scope>
    <source>
        <strain evidence="10">DSM 10507 / JCM 14656 / S5a33</strain>
    </source>
</reference>
<evidence type="ECO:0000256" key="4">
    <source>
        <dbReference type="ARBA" id="ARBA00022519"/>
    </source>
</evidence>